<organism evidence="1 2">
    <name type="scientific">Paenibacillus baekrokdamisoli</name>
    <dbReference type="NCBI Taxonomy" id="1712516"/>
    <lineage>
        <taxon>Bacteria</taxon>
        <taxon>Bacillati</taxon>
        <taxon>Bacillota</taxon>
        <taxon>Bacilli</taxon>
        <taxon>Bacillales</taxon>
        <taxon>Paenibacillaceae</taxon>
        <taxon>Paenibacillus</taxon>
    </lineage>
</organism>
<dbReference type="Proteomes" id="UP000275368">
    <property type="component" value="Chromosome"/>
</dbReference>
<evidence type="ECO:0000313" key="2">
    <source>
        <dbReference type="Proteomes" id="UP000275368"/>
    </source>
</evidence>
<protein>
    <submittedName>
        <fullName evidence="1">Xaa-Pro aminopeptidase</fullName>
    </submittedName>
</protein>
<dbReference type="KEGG" id="pbk:Back11_48930"/>
<dbReference type="InterPro" id="IPR000994">
    <property type="entry name" value="Pept_M24"/>
</dbReference>
<dbReference type="InterPro" id="IPR050659">
    <property type="entry name" value="Peptidase_M24B"/>
</dbReference>
<dbReference type="PANTHER" id="PTHR46112">
    <property type="entry name" value="AMINOPEPTIDASE"/>
    <property type="match status" value="1"/>
</dbReference>
<keyword evidence="1" id="KW-0031">Aminopeptidase</keyword>
<dbReference type="Gene3D" id="3.40.350.10">
    <property type="entry name" value="Creatinase/prolidase N-terminal domain"/>
    <property type="match status" value="1"/>
</dbReference>
<dbReference type="Pfam" id="PF01321">
    <property type="entry name" value="Creatinase_N"/>
    <property type="match status" value="1"/>
</dbReference>
<dbReference type="InterPro" id="IPR036005">
    <property type="entry name" value="Creatinase/aminopeptidase-like"/>
</dbReference>
<gene>
    <name evidence="1" type="ORF">Back11_48930</name>
</gene>
<dbReference type="InterPro" id="IPR029149">
    <property type="entry name" value="Creatin/AminoP/Spt16_N"/>
</dbReference>
<keyword evidence="1" id="KW-0378">Hydrolase</keyword>
<reference evidence="1 2" key="1">
    <citation type="submission" date="2018-11" db="EMBL/GenBank/DDBJ databases">
        <title>Complete genome sequence of Paenibacillus baekrokdamisoli strain KCTC 33723.</title>
        <authorList>
            <person name="Kang S.W."/>
            <person name="Lee K.C."/>
            <person name="Kim K.K."/>
            <person name="Kim J.S."/>
            <person name="Kim D.S."/>
            <person name="Ko S.H."/>
            <person name="Yang S.H."/>
            <person name="Lee J.S."/>
        </authorList>
    </citation>
    <scope>NUCLEOTIDE SEQUENCE [LARGE SCALE GENOMIC DNA]</scope>
    <source>
        <strain evidence="1 2">KCTC 33723</strain>
    </source>
</reference>
<dbReference type="InterPro" id="IPR000587">
    <property type="entry name" value="Creatinase_N"/>
</dbReference>
<dbReference type="RefSeq" id="WP_125663155.1">
    <property type="nucleotide sequence ID" value="NZ_AP019308.1"/>
</dbReference>
<dbReference type="Gene3D" id="3.90.230.10">
    <property type="entry name" value="Creatinase/methionine aminopeptidase superfamily"/>
    <property type="match status" value="1"/>
</dbReference>
<dbReference type="AlphaFoldDB" id="A0A3G9JHM3"/>
<dbReference type="SUPFAM" id="SSF53092">
    <property type="entry name" value="Creatinase/prolidase N-terminal domain"/>
    <property type="match status" value="1"/>
</dbReference>
<keyword evidence="2" id="KW-1185">Reference proteome</keyword>
<accession>A0A3G9JHM3</accession>
<sequence>MTTHVKIPDHEYQERIQKAAKLTAEAGLDILIVNSNEADYANVRYFSGFWPLFERAGVAIAASGKAALLVGPESTIYASDFSHIDNIFCMMEYRESADPSYPQIKPDTYGDVFKSLGVNGSKLRIGVASFLDTTVIMMDGLKNSFPEAEIVRADAIMIKLRSIKSENELNCMREGFRITELATREVIRTIRPGMTECQMVGVAQRVIYENGAEYEGLPMYIFSEKSTRHAISRSSHRVINKGDIVQLNLSAKVDGYSPSIGMPISMGKLTTERREIIEFGLKAHEWTQANLKAGVLASSVAEGFLQYFKDNGYEKNYLYGPCHGTGMIEVEAPWMETSSDYLLVPNMTFQVDTFMTTDTFGIRWEKGVVIRESGCEVLCNPIGQIHELEF</sequence>
<dbReference type="OrthoDB" id="9806388at2"/>
<proteinExistence type="predicted"/>
<evidence type="ECO:0000313" key="1">
    <source>
        <dbReference type="EMBL" id="BBH23548.1"/>
    </source>
</evidence>
<dbReference type="CDD" id="cd01066">
    <property type="entry name" value="APP_MetAP"/>
    <property type="match status" value="1"/>
</dbReference>
<dbReference type="SUPFAM" id="SSF55920">
    <property type="entry name" value="Creatinase/aminopeptidase"/>
    <property type="match status" value="1"/>
</dbReference>
<dbReference type="GO" id="GO:0004177">
    <property type="term" value="F:aminopeptidase activity"/>
    <property type="evidence" value="ECO:0007669"/>
    <property type="project" value="UniProtKB-KW"/>
</dbReference>
<dbReference type="Pfam" id="PF00557">
    <property type="entry name" value="Peptidase_M24"/>
    <property type="match status" value="1"/>
</dbReference>
<keyword evidence="1" id="KW-0645">Protease</keyword>
<dbReference type="PANTHER" id="PTHR46112:SF2">
    <property type="entry name" value="XAA-PRO AMINOPEPTIDASE P-RELATED"/>
    <property type="match status" value="1"/>
</dbReference>
<name>A0A3G9JHM3_9BACL</name>
<dbReference type="EMBL" id="AP019308">
    <property type="protein sequence ID" value="BBH23548.1"/>
    <property type="molecule type" value="Genomic_DNA"/>
</dbReference>